<protein>
    <submittedName>
        <fullName evidence="3 5">7TM GPCR, serpentine receptor class e (Sre) family-containing protein</fullName>
    </submittedName>
</protein>
<keyword evidence="3" id="KW-0675">Receptor</keyword>
<feature type="transmembrane region" description="Helical" evidence="2">
    <location>
        <begin position="83"/>
        <end position="104"/>
    </location>
</feature>
<dbReference type="CTD" id="36376854"/>
<reference evidence="5" key="2">
    <citation type="submission" date="2020-12" db="UniProtKB">
        <authorList>
            <consortium name="WormBaseParasite"/>
        </authorList>
    </citation>
    <scope>IDENTIFICATION</scope>
</reference>
<gene>
    <name evidence="3 5 6" type="ORF">SRAE_1000274300</name>
</gene>
<dbReference type="WBParaSite" id="SRAE_1000274300.1">
    <property type="protein sequence ID" value="SRAE_1000274300.1"/>
    <property type="gene ID" value="WBGene00259359"/>
</dbReference>
<dbReference type="InterPro" id="IPR004151">
    <property type="entry name" value="7TM_GPCR_serpentine_rcpt_Sre"/>
</dbReference>
<feature type="transmembrane region" description="Helical" evidence="2">
    <location>
        <begin position="144"/>
        <end position="165"/>
    </location>
</feature>
<feature type="transmembrane region" description="Helical" evidence="2">
    <location>
        <begin position="49"/>
        <end position="71"/>
    </location>
</feature>
<dbReference type="EMBL" id="LN609528">
    <property type="protein sequence ID" value="CEF64489.1"/>
    <property type="molecule type" value="Genomic_DNA"/>
</dbReference>
<name>A0A090MWY4_STRRB</name>
<keyword evidence="2" id="KW-0472">Membrane</keyword>
<sequence>MGKKGFIRDIFSDTISSLLFTLTFVNVAFLIERLFAVKYYESYENFNKNIPWMGCCLIFVSLILGTILRILGRRKLYEFNTSIIVTLIVQIILLMIICGVMKIVKKQYKLNERIDDRLRYKKSMVASTTSIRYQTIENRNVIKLMTYFSISCSTMSILNVIVLLIRPKIAIDLKWVYFGNLLNNITPYFTAIFVPLTIILTEKKYHKKGAYVINTIIPISKIKKLPNTLENVGNKKIHDELKMDDETKKKIYFSNYNDQWR</sequence>
<dbReference type="AlphaFoldDB" id="A0A090MWY4"/>
<evidence type="ECO:0000313" key="5">
    <source>
        <dbReference type="WBParaSite" id="SRAE_1000274300.1"/>
    </source>
</evidence>
<evidence type="ECO:0000313" key="6">
    <source>
        <dbReference type="WormBase" id="SRAE_1000274300"/>
    </source>
</evidence>
<organism evidence="3">
    <name type="scientific">Strongyloides ratti</name>
    <name type="common">Parasitic roundworm</name>
    <dbReference type="NCBI Taxonomy" id="34506"/>
    <lineage>
        <taxon>Eukaryota</taxon>
        <taxon>Metazoa</taxon>
        <taxon>Ecdysozoa</taxon>
        <taxon>Nematoda</taxon>
        <taxon>Chromadorea</taxon>
        <taxon>Rhabditida</taxon>
        <taxon>Tylenchina</taxon>
        <taxon>Panagrolaimomorpha</taxon>
        <taxon>Strongyloidoidea</taxon>
        <taxon>Strongyloididae</taxon>
        <taxon>Strongyloides</taxon>
    </lineage>
</organism>
<dbReference type="GO" id="GO:0007606">
    <property type="term" value="P:sensory perception of chemical stimulus"/>
    <property type="evidence" value="ECO:0007669"/>
    <property type="project" value="InterPro"/>
</dbReference>
<dbReference type="GeneID" id="36376854"/>
<evidence type="ECO:0000313" key="3">
    <source>
        <dbReference type="EMBL" id="CEF64489.1"/>
    </source>
</evidence>
<proteinExistence type="inferred from homology"/>
<feature type="transmembrane region" description="Helical" evidence="2">
    <location>
        <begin position="185"/>
        <end position="201"/>
    </location>
</feature>
<evidence type="ECO:0000256" key="2">
    <source>
        <dbReference type="SAM" id="Phobius"/>
    </source>
</evidence>
<evidence type="ECO:0000313" key="4">
    <source>
        <dbReference type="Proteomes" id="UP000035682"/>
    </source>
</evidence>
<dbReference type="RefSeq" id="XP_024503690.1">
    <property type="nucleotide sequence ID" value="XM_024649855.1"/>
</dbReference>
<keyword evidence="2" id="KW-1133">Transmembrane helix</keyword>
<dbReference type="Proteomes" id="UP000035682">
    <property type="component" value="Unplaced"/>
</dbReference>
<evidence type="ECO:0000256" key="1">
    <source>
        <dbReference type="ARBA" id="ARBA00006803"/>
    </source>
</evidence>
<keyword evidence="2" id="KW-0812">Transmembrane</keyword>
<dbReference type="GO" id="GO:0016020">
    <property type="term" value="C:membrane"/>
    <property type="evidence" value="ECO:0007669"/>
    <property type="project" value="InterPro"/>
</dbReference>
<dbReference type="PANTHER" id="PTHR23128">
    <property type="entry name" value="SERPENTINE RECEPTOR, CLASS E (EPSILON)-RELATED"/>
    <property type="match status" value="1"/>
</dbReference>
<reference evidence="3 4" key="1">
    <citation type="submission" date="2014-09" db="EMBL/GenBank/DDBJ databases">
        <authorList>
            <person name="Martin A.A."/>
        </authorList>
    </citation>
    <scope>NUCLEOTIDE SEQUENCE</scope>
    <source>
        <strain evidence="4">ED321</strain>
        <strain evidence="3">ED321 Heterogonic</strain>
    </source>
</reference>
<dbReference type="Pfam" id="PF03125">
    <property type="entry name" value="Sre"/>
    <property type="match status" value="1"/>
</dbReference>
<dbReference type="PANTHER" id="PTHR23128:SF132">
    <property type="entry name" value="SERPENTINE RECEPTOR, CLASS E (EPSILON)-RELATED"/>
    <property type="match status" value="1"/>
</dbReference>
<dbReference type="WormBase" id="SRAE_1000274300">
    <property type="protein sequence ID" value="SRP02171"/>
    <property type="gene ID" value="WBGene00259359"/>
</dbReference>
<comment type="similarity">
    <text evidence="1">Belongs to the nematode receptor-like protein sre family.</text>
</comment>
<keyword evidence="4" id="KW-1185">Reference proteome</keyword>
<accession>A0A090MWY4</accession>
<feature type="transmembrane region" description="Helical" evidence="2">
    <location>
        <begin position="15"/>
        <end position="37"/>
    </location>
</feature>